<proteinExistence type="predicted"/>
<dbReference type="Proteomes" id="UP000199673">
    <property type="component" value="Unassembled WGS sequence"/>
</dbReference>
<evidence type="ECO:0000313" key="1">
    <source>
        <dbReference type="EMBL" id="SFT42927.1"/>
    </source>
</evidence>
<name>A0A1I6XXR9_9BACT</name>
<dbReference type="AlphaFoldDB" id="A0A1I6XXR9"/>
<sequence>MIYFTLKKKLKLLFTTEFTEYSTEDATNTGFKYLKTPIS</sequence>
<evidence type="ECO:0000313" key="2">
    <source>
        <dbReference type="Proteomes" id="UP000199673"/>
    </source>
</evidence>
<accession>A0A1I6XXR9</accession>
<organism evidence="1 2">
    <name type="scientific">Algoriphagus locisalis</name>
    <dbReference type="NCBI Taxonomy" id="305507"/>
    <lineage>
        <taxon>Bacteria</taxon>
        <taxon>Pseudomonadati</taxon>
        <taxon>Bacteroidota</taxon>
        <taxon>Cytophagia</taxon>
        <taxon>Cytophagales</taxon>
        <taxon>Cyclobacteriaceae</taxon>
        <taxon>Algoriphagus</taxon>
    </lineage>
</organism>
<reference evidence="2" key="1">
    <citation type="submission" date="2016-10" db="EMBL/GenBank/DDBJ databases">
        <authorList>
            <person name="Varghese N."/>
            <person name="Submissions S."/>
        </authorList>
    </citation>
    <scope>NUCLEOTIDE SEQUENCE [LARGE SCALE GENOMIC DNA]</scope>
    <source>
        <strain evidence="2">DSM 23445</strain>
    </source>
</reference>
<dbReference type="STRING" id="305507.SAMN04489724_0717"/>
<dbReference type="EMBL" id="FPBF01000001">
    <property type="protein sequence ID" value="SFT42927.1"/>
    <property type="molecule type" value="Genomic_DNA"/>
</dbReference>
<keyword evidence="2" id="KW-1185">Reference proteome</keyword>
<protein>
    <submittedName>
        <fullName evidence="1">Uncharacterized protein</fullName>
    </submittedName>
</protein>
<gene>
    <name evidence="1" type="ORF">SAMN04489724_0717</name>
</gene>